<gene>
    <name evidence="2" type="ORF">FSB_LOCUS33233</name>
</gene>
<feature type="transmembrane region" description="Helical" evidence="1">
    <location>
        <begin position="100"/>
        <end position="122"/>
    </location>
</feature>
<keyword evidence="1" id="KW-0812">Transmembrane</keyword>
<evidence type="ECO:0000313" key="2">
    <source>
        <dbReference type="EMBL" id="SPD05351.1"/>
    </source>
</evidence>
<keyword evidence="1" id="KW-1133">Transmembrane helix</keyword>
<organism evidence="2">
    <name type="scientific">Fagus sylvatica</name>
    <name type="common">Beechnut</name>
    <dbReference type="NCBI Taxonomy" id="28930"/>
    <lineage>
        <taxon>Eukaryota</taxon>
        <taxon>Viridiplantae</taxon>
        <taxon>Streptophyta</taxon>
        <taxon>Embryophyta</taxon>
        <taxon>Tracheophyta</taxon>
        <taxon>Spermatophyta</taxon>
        <taxon>Magnoliopsida</taxon>
        <taxon>eudicotyledons</taxon>
        <taxon>Gunneridae</taxon>
        <taxon>Pentapetalae</taxon>
        <taxon>rosids</taxon>
        <taxon>fabids</taxon>
        <taxon>Fagales</taxon>
        <taxon>Fagaceae</taxon>
        <taxon>Fagus</taxon>
    </lineage>
</organism>
<dbReference type="EMBL" id="OIVN01002650">
    <property type="protein sequence ID" value="SPD05351.1"/>
    <property type="molecule type" value="Genomic_DNA"/>
</dbReference>
<keyword evidence="1" id="KW-0472">Membrane</keyword>
<name>A0A2N9H141_FAGSY</name>
<evidence type="ECO:0000256" key="1">
    <source>
        <dbReference type="SAM" id="Phobius"/>
    </source>
</evidence>
<reference evidence="2" key="1">
    <citation type="submission" date="2018-02" db="EMBL/GenBank/DDBJ databases">
        <authorList>
            <person name="Cohen D.B."/>
            <person name="Kent A.D."/>
        </authorList>
    </citation>
    <scope>NUCLEOTIDE SEQUENCE</scope>
</reference>
<sequence length="131" mass="14078">MFFVCTTNLRINHLSLSRFLTSVPHGLTSGAISRSRLSPSTVVARDLTAASAFARDSPSPHACDLTATAKLVLDLSHPLTQPRATAPLSSSLSLTPTVKFWSTGCFSFSPIFSLIWCLLGCWSAGVNCMKF</sequence>
<accession>A0A2N9H141</accession>
<proteinExistence type="predicted"/>
<dbReference type="AlphaFoldDB" id="A0A2N9H141"/>
<protein>
    <submittedName>
        <fullName evidence="2">Uncharacterized protein</fullName>
    </submittedName>
</protein>